<dbReference type="AlphaFoldDB" id="A0A834WLG6"/>
<gene>
    <name evidence="2" type="ORF">G2W53_018586</name>
</gene>
<evidence type="ECO:0000313" key="2">
    <source>
        <dbReference type="EMBL" id="KAF7827422.1"/>
    </source>
</evidence>
<protein>
    <submittedName>
        <fullName evidence="2">Uncharacterized protein</fullName>
    </submittedName>
</protein>
<dbReference type="Proteomes" id="UP000634136">
    <property type="component" value="Unassembled WGS sequence"/>
</dbReference>
<name>A0A834WLG6_9FABA</name>
<reference evidence="2" key="1">
    <citation type="submission" date="2020-09" db="EMBL/GenBank/DDBJ databases">
        <title>Genome-Enabled Discovery of Anthraquinone Biosynthesis in Senna tora.</title>
        <authorList>
            <person name="Kang S.-H."/>
            <person name="Pandey R.P."/>
            <person name="Lee C.-M."/>
            <person name="Sim J.-S."/>
            <person name="Jeong J.-T."/>
            <person name="Choi B.-S."/>
            <person name="Jung M."/>
            <person name="Ginzburg D."/>
            <person name="Zhao K."/>
            <person name="Won S.Y."/>
            <person name="Oh T.-J."/>
            <person name="Yu Y."/>
            <person name="Kim N.-H."/>
            <person name="Lee O.R."/>
            <person name="Lee T.-H."/>
            <person name="Bashyal P."/>
            <person name="Kim T.-S."/>
            <person name="Lee W.-H."/>
            <person name="Kawkins C."/>
            <person name="Kim C.-K."/>
            <person name="Kim J.S."/>
            <person name="Ahn B.O."/>
            <person name="Rhee S.Y."/>
            <person name="Sohng J.K."/>
        </authorList>
    </citation>
    <scope>NUCLEOTIDE SEQUENCE</scope>
    <source>
        <tissue evidence="2">Leaf</tissue>
    </source>
</reference>
<evidence type="ECO:0000256" key="1">
    <source>
        <dbReference type="SAM" id="MobiDB-lite"/>
    </source>
</evidence>
<dbReference type="EMBL" id="JAAIUW010000006">
    <property type="protein sequence ID" value="KAF7827422.1"/>
    <property type="molecule type" value="Genomic_DNA"/>
</dbReference>
<feature type="region of interest" description="Disordered" evidence="1">
    <location>
        <begin position="1"/>
        <end position="21"/>
    </location>
</feature>
<evidence type="ECO:0000313" key="3">
    <source>
        <dbReference type="Proteomes" id="UP000634136"/>
    </source>
</evidence>
<proteinExistence type="predicted"/>
<comment type="caution">
    <text evidence="2">The sequence shown here is derived from an EMBL/GenBank/DDBJ whole genome shotgun (WGS) entry which is preliminary data.</text>
</comment>
<organism evidence="2 3">
    <name type="scientific">Senna tora</name>
    <dbReference type="NCBI Taxonomy" id="362788"/>
    <lineage>
        <taxon>Eukaryota</taxon>
        <taxon>Viridiplantae</taxon>
        <taxon>Streptophyta</taxon>
        <taxon>Embryophyta</taxon>
        <taxon>Tracheophyta</taxon>
        <taxon>Spermatophyta</taxon>
        <taxon>Magnoliopsida</taxon>
        <taxon>eudicotyledons</taxon>
        <taxon>Gunneridae</taxon>
        <taxon>Pentapetalae</taxon>
        <taxon>rosids</taxon>
        <taxon>fabids</taxon>
        <taxon>Fabales</taxon>
        <taxon>Fabaceae</taxon>
        <taxon>Caesalpinioideae</taxon>
        <taxon>Cassia clade</taxon>
        <taxon>Senna</taxon>
    </lineage>
</organism>
<sequence length="287" mass="32267">MRIEGSDVSETSGDPCPVVRRSSQHRLIVEDYDDSPMREVTPAKINNADLDLEWEERSWAKVATPRPIDLSRVRRISPFYMPEEDDPRDKDEKGFFLGPPYANALPALNFSFAVHEGEEECEASLKQKQKGKDKKNKDGALTLFGEGSSPFSTFMDKVVLLQSIAAYNELADYCSNFKAMVRFLEDEVTHFKVEAVMAEARYNSLDEGHRGCLQRELKLMEDNRITKKKLNQLCVRTAMLIEEEARAKAFHDLVTVTDTVPPSKGIDDAASGKNNVPESIENVDGSS</sequence>
<accession>A0A834WLG6</accession>
<feature type="region of interest" description="Disordered" evidence="1">
    <location>
        <begin position="261"/>
        <end position="287"/>
    </location>
</feature>
<keyword evidence="3" id="KW-1185">Reference proteome</keyword>